<comment type="subcellular location">
    <subcellularLocation>
        <location evidence="1">Cell envelope</location>
    </subcellularLocation>
</comment>
<dbReference type="GO" id="GO:0030288">
    <property type="term" value="C:outer membrane-bounded periplasmic space"/>
    <property type="evidence" value="ECO:0007669"/>
    <property type="project" value="TreeGrafter"/>
</dbReference>
<dbReference type="PANTHER" id="PTHR30532">
    <property type="entry name" value="IRON III DICITRATE-BINDING PERIPLASMIC PROTEIN"/>
    <property type="match status" value="1"/>
</dbReference>
<evidence type="ECO:0000256" key="6">
    <source>
        <dbReference type="SAM" id="SignalP"/>
    </source>
</evidence>
<dbReference type="GO" id="GO:1901678">
    <property type="term" value="P:iron coordination entity transport"/>
    <property type="evidence" value="ECO:0007669"/>
    <property type="project" value="UniProtKB-ARBA"/>
</dbReference>
<dbReference type="EMBL" id="JASNVH010000008">
    <property type="protein sequence ID" value="MDK4307078.1"/>
    <property type="molecule type" value="Genomic_DNA"/>
</dbReference>
<reference evidence="8" key="1">
    <citation type="submission" date="2023-05" db="EMBL/GenBank/DDBJ databases">
        <title>Metabolic capabilities are highly conserved among human nasal-associated Corynebacterium species in pangenomic analyses.</title>
        <authorList>
            <person name="Tran T.H."/>
            <person name="Roberts A.Q."/>
            <person name="Escapa I.F."/>
            <person name="Gao W."/>
            <person name="Conlan S."/>
            <person name="Kong H."/>
            <person name="Segre J.A."/>
            <person name="Kelly M.S."/>
            <person name="Lemon K.P."/>
        </authorList>
    </citation>
    <scope>NUCLEOTIDE SEQUENCE</scope>
    <source>
        <strain evidence="8">KPL2773</strain>
    </source>
</reference>
<dbReference type="Gene3D" id="3.40.50.1980">
    <property type="entry name" value="Nitrogenase molybdenum iron protein domain"/>
    <property type="match status" value="2"/>
</dbReference>
<comment type="similarity">
    <text evidence="2">Belongs to the bacterial solute-binding protein 8 family.</text>
</comment>
<feature type="domain" description="Fe/B12 periplasmic-binding" evidence="7">
    <location>
        <begin position="68"/>
        <end position="333"/>
    </location>
</feature>
<evidence type="ECO:0000256" key="2">
    <source>
        <dbReference type="ARBA" id="ARBA00008814"/>
    </source>
</evidence>
<name>A0AAP4F6C1_9CORY</name>
<evidence type="ECO:0000259" key="7">
    <source>
        <dbReference type="PROSITE" id="PS50983"/>
    </source>
</evidence>
<dbReference type="Pfam" id="PF01497">
    <property type="entry name" value="Peripla_BP_2"/>
    <property type="match status" value="1"/>
</dbReference>
<accession>A0AAP4F6C1</accession>
<evidence type="ECO:0000256" key="1">
    <source>
        <dbReference type="ARBA" id="ARBA00004196"/>
    </source>
</evidence>
<keyword evidence="5" id="KW-0175">Coiled coil</keyword>
<comment type="caution">
    <text evidence="8">The sequence shown here is derived from an EMBL/GenBank/DDBJ whole genome shotgun (WGS) entry which is preliminary data.</text>
</comment>
<protein>
    <submittedName>
        <fullName evidence="8">ABC transporter substrate-binding protein</fullName>
    </submittedName>
</protein>
<dbReference type="PROSITE" id="PS50983">
    <property type="entry name" value="FE_B12_PBP"/>
    <property type="match status" value="1"/>
</dbReference>
<dbReference type="PROSITE" id="PS51257">
    <property type="entry name" value="PROKAR_LIPOPROTEIN"/>
    <property type="match status" value="1"/>
</dbReference>
<dbReference type="PANTHER" id="PTHR30532:SF28">
    <property type="entry name" value="PETROBACTIN-BINDING PROTEIN YCLQ"/>
    <property type="match status" value="1"/>
</dbReference>
<dbReference type="AlphaFoldDB" id="A0AAP4F6C1"/>
<keyword evidence="3" id="KW-0813">Transport</keyword>
<dbReference type="Proteomes" id="UP001224412">
    <property type="component" value="Unassembled WGS sequence"/>
</dbReference>
<feature type="coiled-coil region" evidence="5">
    <location>
        <begin position="183"/>
        <end position="210"/>
    </location>
</feature>
<keyword evidence="4 6" id="KW-0732">Signal</keyword>
<evidence type="ECO:0000256" key="4">
    <source>
        <dbReference type="ARBA" id="ARBA00022729"/>
    </source>
</evidence>
<dbReference type="RefSeq" id="WP_021353151.1">
    <property type="nucleotide sequence ID" value="NZ_CP100362.1"/>
</dbReference>
<evidence type="ECO:0000313" key="8">
    <source>
        <dbReference type="EMBL" id="MDK4307078.1"/>
    </source>
</evidence>
<dbReference type="InterPro" id="IPR002491">
    <property type="entry name" value="ABC_transptr_periplasmic_BD"/>
</dbReference>
<dbReference type="InterPro" id="IPR051313">
    <property type="entry name" value="Bact_iron-sidero_bind"/>
</dbReference>
<evidence type="ECO:0000313" key="9">
    <source>
        <dbReference type="Proteomes" id="UP001224412"/>
    </source>
</evidence>
<gene>
    <name evidence="8" type="ORF">QPX42_05910</name>
</gene>
<proteinExistence type="inferred from homology"/>
<feature type="chain" id="PRO_5042831484" evidence="6">
    <location>
        <begin position="29"/>
        <end position="333"/>
    </location>
</feature>
<dbReference type="SUPFAM" id="SSF53807">
    <property type="entry name" value="Helical backbone' metal receptor"/>
    <property type="match status" value="1"/>
</dbReference>
<sequence length="333" mass="35074">MTKTTAKLAKTIATVCAAGLVVAGCSSADEANTAGESNTSADSAASAEGKFTVTDNNGEIELDAMPENIVVLDYSVLDVIDSLGKGDSVVLTPTSNNPPAFAEEYADTAEAGGMSEPDLEAIASAEPDVILMGARTAREPSLVEELGKIAPALDYSTDYTEGSLDLNLETAHNLAGLFGEDVQKEADEKIEAIQKRADELKEKVEAEDLNALILMTNGGETHAFAPGSRFGAIHNAFGFKEAAEVKMDGRYGEVVSFEYIADADPDYIFVIDRDAARGSDEATAEATLDNPLVQGTKAAENDNIVYLSPELWYLMGGGINNVDAMIDEVEAAL</sequence>
<evidence type="ECO:0000256" key="3">
    <source>
        <dbReference type="ARBA" id="ARBA00022448"/>
    </source>
</evidence>
<organism evidence="8 9">
    <name type="scientific">Corynebacterium pseudodiphtheriticum</name>
    <dbReference type="NCBI Taxonomy" id="37637"/>
    <lineage>
        <taxon>Bacteria</taxon>
        <taxon>Bacillati</taxon>
        <taxon>Actinomycetota</taxon>
        <taxon>Actinomycetes</taxon>
        <taxon>Mycobacteriales</taxon>
        <taxon>Corynebacteriaceae</taxon>
        <taxon>Corynebacterium</taxon>
    </lineage>
</organism>
<evidence type="ECO:0000256" key="5">
    <source>
        <dbReference type="SAM" id="Coils"/>
    </source>
</evidence>
<feature type="signal peptide" evidence="6">
    <location>
        <begin position="1"/>
        <end position="28"/>
    </location>
</feature>